<dbReference type="InterPro" id="IPR043502">
    <property type="entry name" value="DNA/RNA_pol_sf"/>
</dbReference>
<dbReference type="Gene3D" id="3.10.10.10">
    <property type="entry name" value="HIV Type 1 Reverse Transcriptase, subunit A, domain 1"/>
    <property type="match status" value="1"/>
</dbReference>
<reference evidence="2" key="1">
    <citation type="journal article" date="2023" name="G3 (Bethesda)">
        <title>A reference genome for the long-term kleptoplast-retaining sea slug Elysia crispata morphotype clarki.</title>
        <authorList>
            <person name="Eastman K.E."/>
            <person name="Pendleton A.L."/>
            <person name="Shaikh M.A."/>
            <person name="Suttiyut T."/>
            <person name="Ogas R."/>
            <person name="Tomko P."/>
            <person name="Gavelis G."/>
            <person name="Widhalm J.R."/>
            <person name="Wisecaver J.H."/>
        </authorList>
    </citation>
    <scope>NUCLEOTIDE SEQUENCE</scope>
    <source>
        <strain evidence="2">ECLA1</strain>
    </source>
</reference>
<accession>A0AAE0YS99</accession>
<dbReference type="Gene3D" id="3.30.70.270">
    <property type="match status" value="2"/>
</dbReference>
<dbReference type="PANTHER" id="PTHR37984">
    <property type="entry name" value="PROTEIN CBG26694"/>
    <property type="match status" value="1"/>
</dbReference>
<dbReference type="Pfam" id="PF00078">
    <property type="entry name" value="RVT_1"/>
    <property type="match status" value="1"/>
</dbReference>
<gene>
    <name evidence="2" type="ORF">RRG08_066395</name>
</gene>
<protein>
    <recommendedName>
        <fullName evidence="1">Reverse transcriptase domain-containing protein</fullName>
    </recommendedName>
</protein>
<feature type="domain" description="Reverse transcriptase" evidence="1">
    <location>
        <begin position="183"/>
        <end position="367"/>
    </location>
</feature>
<dbReference type="SUPFAM" id="SSF56672">
    <property type="entry name" value="DNA/RNA polymerases"/>
    <property type="match status" value="1"/>
</dbReference>
<dbReference type="InterPro" id="IPR050951">
    <property type="entry name" value="Retrovirus_Pol_polyprotein"/>
</dbReference>
<dbReference type="EMBL" id="JAWDGP010005527">
    <property type="protein sequence ID" value="KAK3756279.1"/>
    <property type="molecule type" value="Genomic_DNA"/>
</dbReference>
<name>A0AAE0YS99_9GAST</name>
<keyword evidence="3" id="KW-1185">Reference proteome</keyword>
<dbReference type="InterPro" id="IPR043128">
    <property type="entry name" value="Rev_trsase/Diguanyl_cyclase"/>
</dbReference>
<evidence type="ECO:0000313" key="3">
    <source>
        <dbReference type="Proteomes" id="UP001283361"/>
    </source>
</evidence>
<dbReference type="CDD" id="cd01647">
    <property type="entry name" value="RT_LTR"/>
    <property type="match status" value="1"/>
</dbReference>
<evidence type="ECO:0000313" key="2">
    <source>
        <dbReference type="EMBL" id="KAK3756279.1"/>
    </source>
</evidence>
<dbReference type="AlphaFoldDB" id="A0AAE0YS99"/>
<dbReference type="Proteomes" id="UP001283361">
    <property type="component" value="Unassembled WGS sequence"/>
</dbReference>
<sequence>MNLPPYEKFDCHSEGTAVRWTRWLRRLEHIFDGYEIAQSKRKYALTTYGGPDLNDIVESLPNNEQIEAIEVFDAVIQAPNGLSCKSKVNVIKQTTTPILGWPVCQNLEILKSTQHVNHLNWTISSSVVKQYPEVFSNKIGKLKDVEISLHIDKTVRPVAQPHRRIPFQLRGKVEKELERLQDLGIIRKAESPTPWISPIVVIPKGNDEIRICIDNRCANKAMQTERHITPTLDDLVNDLNGAMVFSKIDFKNGYHQLELGEDSKYITTFSTHAGIFQYNRLHFGINSASEIFQHQIENLIQGIQAKNYSDDIIIYGKSNTGNIEEATRDHDENLKKILNRLKENHVTANADKCAFHKTHLKFHGYIFSKNCISPDPEKVQALKDARPPENPKEVCSFLGMANCVARFIPNFATISEPLRTLTHKNTTWKWTDEEKNSFNKIKNSLTENVAYYNPNQPSELVVDAG</sequence>
<evidence type="ECO:0000259" key="1">
    <source>
        <dbReference type="PROSITE" id="PS50878"/>
    </source>
</evidence>
<organism evidence="2 3">
    <name type="scientific">Elysia crispata</name>
    <name type="common">lettuce slug</name>
    <dbReference type="NCBI Taxonomy" id="231223"/>
    <lineage>
        <taxon>Eukaryota</taxon>
        <taxon>Metazoa</taxon>
        <taxon>Spiralia</taxon>
        <taxon>Lophotrochozoa</taxon>
        <taxon>Mollusca</taxon>
        <taxon>Gastropoda</taxon>
        <taxon>Heterobranchia</taxon>
        <taxon>Euthyneura</taxon>
        <taxon>Panpulmonata</taxon>
        <taxon>Sacoglossa</taxon>
        <taxon>Placobranchoidea</taxon>
        <taxon>Plakobranchidae</taxon>
        <taxon>Elysia</taxon>
    </lineage>
</organism>
<dbReference type="FunFam" id="3.30.70.270:FF:000063">
    <property type="entry name" value="Zinc knuckle domaincontaining protein"/>
    <property type="match status" value="1"/>
</dbReference>
<comment type="caution">
    <text evidence="2">The sequence shown here is derived from an EMBL/GenBank/DDBJ whole genome shotgun (WGS) entry which is preliminary data.</text>
</comment>
<dbReference type="PANTHER" id="PTHR37984:SF11">
    <property type="entry name" value="INTEGRASE CATALYTIC DOMAIN-CONTAINING PROTEIN"/>
    <property type="match status" value="1"/>
</dbReference>
<proteinExistence type="predicted"/>
<dbReference type="InterPro" id="IPR000477">
    <property type="entry name" value="RT_dom"/>
</dbReference>
<dbReference type="PROSITE" id="PS50878">
    <property type="entry name" value="RT_POL"/>
    <property type="match status" value="1"/>
</dbReference>